<comment type="similarity">
    <text evidence="2 11">Belongs to the G-protein coupled receptor T2R family.</text>
</comment>
<evidence type="ECO:0000256" key="12">
    <source>
        <dbReference type="RuleBase" id="RU004424"/>
    </source>
</evidence>
<feature type="signal peptide" evidence="14">
    <location>
        <begin position="1"/>
        <end position="19"/>
    </location>
</feature>
<dbReference type="InterPro" id="IPR007960">
    <property type="entry name" value="TAS2R"/>
</dbReference>
<keyword evidence="10 12" id="KW-0807">Transducer</keyword>
<evidence type="ECO:0000256" key="7">
    <source>
        <dbReference type="ARBA" id="ARBA00023040"/>
    </source>
</evidence>
<evidence type="ECO:0000256" key="2">
    <source>
        <dbReference type="ARBA" id="ARBA00007376"/>
    </source>
</evidence>
<keyword evidence="4 12" id="KW-0716">Sensory transduction</keyword>
<evidence type="ECO:0000256" key="14">
    <source>
        <dbReference type="SAM" id="SignalP"/>
    </source>
</evidence>
<dbReference type="EMBL" id="WNTK01000089">
    <property type="protein sequence ID" value="KAG9471933.1"/>
    <property type="molecule type" value="Genomic_DNA"/>
</dbReference>
<comment type="subcellular location">
    <subcellularLocation>
        <location evidence="1 12">Membrane</location>
        <topology evidence="1 12">Multi-pass membrane protein</topology>
    </subcellularLocation>
</comment>
<sequence length="279" mass="32825">MISLIAGLVIHSFIIGVNVKDWRKGRSLTPVDQVVTCLEISRMCIQFTETLYFFMTKAFPINPYLYVTMVIFTIYDFLTYANFWLTSLLSIVFCLKISNLHSRLFLYLRRKIEHRTVNFIVACGLFSIFNCLMLLMMSITELIRDGTYNTTMTNQSTNCTIYINFVYTYTVGTSIPLLFSCISSVLLFTTLYHHTTKMKMSRNVSIHLETYYSAMKFISFTFIYNTLYFIGHFVGAFYYYFNCVNLYWLYITLDFLPVLHSCYLIYRTAKLRSHMSKVL</sequence>
<feature type="transmembrane region" description="Helical" evidence="13">
    <location>
        <begin position="222"/>
        <end position="241"/>
    </location>
</feature>
<feature type="chain" id="PRO_5035246980" description="Taste receptor type 2" evidence="14">
    <location>
        <begin position="20"/>
        <end position="279"/>
    </location>
</feature>
<feature type="transmembrane region" description="Helical" evidence="13">
    <location>
        <begin position="64"/>
        <end position="95"/>
    </location>
</feature>
<name>A0A8J6JUE6_ELECQ</name>
<dbReference type="SUPFAM" id="SSF81321">
    <property type="entry name" value="Family A G protein-coupled receptor-like"/>
    <property type="match status" value="1"/>
</dbReference>
<accession>A0A8J6JUE6</accession>
<keyword evidence="9 12" id="KW-0675">Receptor</keyword>
<keyword evidence="7 12" id="KW-0297">G-protein coupled receptor</keyword>
<evidence type="ECO:0000256" key="1">
    <source>
        <dbReference type="ARBA" id="ARBA00004141"/>
    </source>
</evidence>
<evidence type="ECO:0000313" key="16">
    <source>
        <dbReference type="Proteomes" id="UP000770717"/>
    </source>
</evidence>
<keyword evidence="8 12" id="KW-0472">Membrane</keyword>
<keyword evidence="16" id="KW-1185">Reference proteome</keyword>
<dbReference type="PANTHER" id="PTHR11394">
    <property type="entry name" value="TASTE RECEPTOR TYPE 2"/>
    <property type="match status" value="1"/>
</dbReference>
<dbReference type="PANTHER" id="PTHR11394:SF160">
    <property type="entry name" value="TASTE RECEPTOR TYPE 2"/>
    <property type="match status" value="1"/>
</dbReference>
<evidence type="ECO:0000256" key="10">
    <source>
        <dbReference type="ARBA" id="ARBA00023224"/>
    </source>
</evidence>
<proteinExistence type="inferred from homology"/>
<comment type="caution">
    <text evidence="15">The sequence shown here is derived from an EMBL/GenBank/DDBJ whole genome shotgun (WGS) entry which is preliminary data.</text>
</comment>
<keyword evidence="5 12" id="KW-0812">Transmembrane</keyword>
<feature type="transmembrane region" description="Helical" evidence="13">
    <location>
        <begin position="174"/>
        <end position="192"/>
    </location>
</feature>
<feature type="transmembrane region" description="Helical" evidence="13">
    <location>
        <begin position="116"/>
        <end position="139"/>
    </location>
</feature>
<dbReference type="GO" id="GO:0033038">
    <property type="term" value="F:bitter taste receptor activity"/>
    <property type="evidence" value="ECO:0007669"/>
    <property type="project" value="InterPro"/>
</dbReference>
<evidence type="ECO:0000256" key="8">
    <source>
        <dbReference type="ARBA" id="ARBA00023136"/>
    </source>
</evidence>
<evidence type="ECO:0000256" key="5">
    <source>
        <dbReference type="ARBA" id="ARBA00022692"/>
    </source>
</evidence>
<evidence type="ECO:0000256" key="3">
    <source>
        <dbReference type="ARBA" id="ARBA00022480"/>
    </source>
</evidence>
<keyword evidence="14" id="KW-0732">Signal</keyword>
<evidence type="ECO:0000256" key="11">
    <source>
        <dbReference type="RuleBase" id="RU004423"/>
    </source>
</evidence>
<gene>
    <name evidence="15" type="ORF">GDO78_022176</name>
</gene>
<keyword evidence="3 12" id="KW-0919">Taste</keyword>
<evidence type="ECO:0000256" key="13">
    <source>
        <dbReference type="SAM" id="Phobius"/>
    </source>
</evidence>
<evidence type="ECO:0000256" key="6">
    <source>
        <dbReference type="ARBA" id="ARBA00022989"/>
    </source>
</evidence>
<feature type="transmembrane region" description="Helical" evidence="13">
    <location>
        <begin position="247"/>
        <end position="266"/>
    </location>
</feature>
<evidence type="ECO:0000256" key="9">
    <source>
        <dbReference type="ARBA" id="ARBA00023170"/>
    </source>
</evidence>
<feature type="non-terminal residue" evidence="15">
    <location>
        <position position="279"/>
    </location>
</feature>
<dbReference type="AlphaFoldDB" id="A0A8J6JUE6"/>
<protein>
    <recommendedName>
        <fullName evidence="12">Taste receptor type 2</fullName>
    </recommendedName>
</protein>
<evidence type="ECO:0000256" key="4">
    <source>
        <dbReference type="ARBA" id="ARBA00022606"/>
    </source>
</evidence>
<dbReference type="Proteomes" id="UP000770717">
    <property type="component" value="Unassembled WGS sequence"/>
</dbReference>
<keyword evidence="6 13" id="KW-1133">Transmembrane helix</keyword>
<dbReference type="GO" id="GO:0016020">
    <property type="term" value="C:membrane"/>
    <property type="evidence" value="ECO:0007669"/>
    <property type="project" value="UniProtKB-SubCell"/>
</dbReference>
<dbReference type="Pfam" id="PF05296">
    <property type="entry name" value="TAS2R"/>
    <property type="match status" value="1"/>
</dbReference>
<dbReference type="GO" id="GO:0004930">
    <property type="term" value="F:G protein-coupled receptor activity"/>
    <property type="evidence" value="ECO:0007669"/>
    <property type="project" value="UniProtKB-KW"/>
</dbReference>
<organism evidence="15 16">
    <name type="scientific">Eleutherodactylus coqui</name>
    <name type="common">Puerto Rican coqui</name>
    <dbReference type="NCBI Taxonomy" id="57060"/>
    <lineage>
        <taxon>Eukaryota</taxon>
        <taxon>Metazoa</taxon>
        <taxon>Chordata</taxon>
        <taxon>Craniata</taxon>
        <taxon>Vertebrata</taxon>
        <taxon>Euteleostomi</taxon>
        <taxon>Amphibia</taxon>
        <taxon>Batrachia</taxon>
        <taxon>Anura</taxon>
        <taxon>Neobatrachia</taxon>
        <taxon>Hyloidea</taxon>
        <taxon>Eleutherodactylidae</taxon>
        <taxon>Eleutherodactylinae</taxon>
        <taxon>Eleutherodactylus</taxon>
        <taxon>Eleutherodactylus</taxon>
    </lineage>
</organism>
<reference evidence="15" key="1">
    <citation type="thesis" date="2020" institute="ProQuest LLC" country="789 East Eisenhower Parkway, Ann Arbor, MI, USA">
        <title>Comparative Genomics and Chromosome Evolution.</title>
        <authorList>
            <person name="Mudd A.B."/>
        </authorList>
    </citation>
    <scope>NUCLEOTIDE SEQUENCE</scope>
    <source>
        <strain evidence="15">HN-11 Male</strain>
        <tissue evidence="15">Kidney and liver</tissue>
    </source>
</reference>
<dbReference type="OrthoDB" id="9834076at2759"/>
<evidence type="ECO:0000313" key="15">
    <source>
        <dbReference type="EMBL" id="KAG9471933.1"/>
    </source>
</evidence>